<comment type="caution">
    <text evidence="7">The sequence shown here is derived from an EMBL/GenBank/DDBJ whole genome shotgun (WGS) entry which is preliminary data.</text>
</comment>
<keyword evidence="2" id="KW-0677">Repeat</keyword>
<evidence type="ECO:0000259" key="6">
    <source>
        <dbReference type="Pfam" id="PF05843"/>
    </source>
</evidence>
<dbReference type="InterPro" id="IPR003107">
    <property type="entry name" value="HAT"/>
</dbReference>
<feature type="compositionally biased region" description="Low complexity" evidence="5">
    <location>
        <begin position="31"/>
        <end position="44"/>
    </location>
</feature>
<gene>
    <name evidence="7" type="ORF">FTOL_09792</name>
</gene>
<feature type="compositionally biased region" description="Acidic residues" evidence="5">
    <location>
        <begin position="46"/>
        <end position="56"/>
    </location>
</feature>
<name>A0AAE8SLP9_9HYPO</name>
<dbReference type="PANTHER" id="PTHR19980:SF0">
    <property type="entry name" value="CLEAVAGE STIMULATION FACTOR SUBUNIT 3"/>
    <property type="match status" value="1"/>
</dbReference>
<evidence type="ECO:0000256" key="5">
    <source>
        <dbReference type="SAM" id="MobiDB-lite"/>
    </source>
</evidence>
<feature type="compositionally biased region" description="Low complexity" evidence="5">
    <location>
        <begin position="980"/>
        <end position="992"/>
    </location>
</feature>
<keyword evidence="8" id="KW-1185">Reference proteome</keyword>
<keyword evidence="4" id="KW-0963">Cytoplasm</keyword>
<dbReference type="GO" id="GO:0003729">
    <property type="term" value="F:mRNA binding"/>
    <property type="evidence" value="ECO:0007669"/>
    <property type="project" value="TreeGrafter"/>
</dbReference>
<protein>
    <recommendedName>
        <fullName evidence="4">mRNA 3'-end-processing protein RNA14</fullName>
    </recommendedName>
</protein>
<dbReference type="GO" id="GO:0005737">
    <property type="term" value="C:cytoplasm"/>
    <property type="evidence" value="ECO:0007669"/>
    <property type="project" value="UniProtKB-SubCell"/>
</dbReference>
<evidence type="ECO:0000256" key="2">
    <source>
        <dbReference type="ARBA" id="ARBA00022737"/>
    </source>
</evidence>
<dbReference type="Gene3D" id="1.25.40.1040">
    <property type="match status" value="1"/>
</dbReference>
<dbReference type="InterPro" id="IPR011990">
    <property type="entry name" value="TPR-like_helical_dom_sf"/>
</dbReference>
<dbReference type="SMART" id="SM00386">
    <property type="entry name" value="HAT"/>
    <property type="match status" value="6"/>
</dbReference>
<feature type="compositionally biased region" description="Polar residues" evidence="5">
    <location>
        <begin position="112"/>
        <end position="128"/>
    </location>
</feature>
<dbReference type="SUPFAM" id="SSF48452">
    <property type="entry name" value="TPR-like"/>
    <property type="match status" value="2"/>
</dbReference>
<accession>A0AAE8SLP9</accession>
<feature type="region of interest" description="Disordered" evidence="5">
    <location>
        <begin position="1"/>
        <end position="153"/>
    </location>
</feature>
<dbReference type="Proteomes" id="UP001187734">
    <property type="component" value="Unassembled WGS sequence"/>
</dbReference>
<organism evidence="7 8">
    <name type="scientific">Fusarium torulosum</name>
    <dbReference type="NCBI Taxonomy" id="33205"/>
    <lineage>
        <taxon>Eukaryota</taxon>
        <taxon>Fungi</taxon>
        <taxon>Dikarya</taxon>
        <taxon>Ascomycota</taxon>
        <taxon>Pezizomycotina</taxon>
        <taxon>Sordariomycetes</taxon>
        <taxon>Hypocreomycetidae</taxon>
        <taxon>Hypocreales</taxon>
        <taxon>Nectriaceae</taxon>
        <taxon>Fusarium</taxon>
    </lineage>
</organism>
<evidence type="ECO:0000256" key="4">
    <source>
        <dbReference type="RuleBase" id="RU369035"/>
    </source>
</evidence>
<evidence type="ECO:0000313" key="7">
    <source>
        <dbReference type="EMBL" id="SPJ82387.1"/>
    </source>
</evidence>
<keyword evidence="3 4" id="KW-0539">Nucleus</keyword>
<dbReference type="GO" id="GO:0005634">
    <property type="term" value="C:nucleus"/>
    <property type="evidence" value="ECO:0007669"/>
    <property type="project" value="UniProtKB-SubCell"/>
</dbReference>
<evidence type="ECO:0000256" key="1">
    <source>
        <dbReference type="ARBA" id="ARBA00002863"/>
    </source>
</evidence>
<feature type="region of interest" description="Disordered" evidence="5">
    <location>
        <begin position="782"/>
        <end position="844"/>
    </location>
</feature>
<feature type="compositionally biased region" description="Polar residues" evidence="5">
    <location>
        <begin position="921"/>
        <end position="930"/>
    </location>
</feature>
<dbReference type="PANTHER" id="PTHR19980">
    <property type="entry name" value="RNA CLEAVAGE STIMULATION FACTOR"/>
    <property type="match status" value="1"/>
</dbReference>
<comment type="function">
    <text evidence="1 4">Component of the cleavage factor IA (CFIA) complex, which is involved in the endonucleolytic cleavage during polyadenylation-dependent pre-mRNA 3'-end formation.</text>
</comment>
<keyword evidence="4" id="KW-0507">mRNA processing</keyword>
<proteinExistence type="predicted"/>
<feature type="region of interest" description="Disordered" evidence="5">
    <location>
        <begin position="544"/>
        <end position="575"/>
    </location>
</feature>
<feature type="domain" description="Suppressor of forked" evidence="6">
    <location>
        <begin position="161"/>
        <end position="766"/>
    </location>
</feature>
<evidence type="ECO:0000313" key="8">
    <source>
        <dbReference type="Proteomes" id="UP001187734"/>
    </source>
</evidence>
<evidence type="ECO:0000256" key="3">
    <source>
        <dbReference type="ARBA" id="ARBA00023242"/>
    </source>
</evidence>
<dbReference type="InterPro" id="IPR045243">
    <property type="entry name" value="Rna14-like"/>
</dbReference>
<sequence length="999" mass="112063">MASDGASWDGEDVGAPGDQVQHSEEQVDNYAQDSLASGDADAADNGTEDDGGEYDPESVTIGTPAPIAEQAASATPQRQPAKPKMSGGFIVEASDDEDEDQDEAEQPANAATPSESAPSQSHPGPSTASDEHIVPVPNHASVPPPAVPSNVTPAMPGLDPITFLEARIKEDPRGDMDAWLNLIADHRRSSRLDQARSTYNRFVEIFPQAADIWVEWIEMELGLDNFVDAEQLFGRCLMTVPNVKLWTVYLNYIRRRNDLNNDPAGQARRTVTQSYEFVIDNIGVDRDSGNIWQDYVQFVKNAPGQIGGTGWQDQQKMDQLRKVYQRAIAVPMLTVNSLWKEYDQFEMGLNKMTGRKFIQERSPGYMSAKSANIALDNITRHLRRTNLPRLPPAPGFNGDQEFRDQVEMWKKWIAWEKEDPLVLRTDEPKTYNQRVLYVYKQALMALRFWPEIWVDAAEWCFQNDIRENDKEMGTELLLEGIRANRESVLLALKHADHIEVNYPGKEVDKVEFAQAVRKPYDDVLETLYELGDKVKEREKLEVSTLKQAAAQDPVQASIEQNDDDDEEESKPKRSPIEERILAIQRGYSAETQLLSRTISYVWIALARAIRRIQGKGNQSEGGLRKVFTDARQKGRLTSDVYVAVALLESVVYKDPVGAKIFERGARLFPNDEVFMIEYLKYLHSKDDTTNARVVFETCVNRLVSNPETLAKAKPLYAYFHKYESQYGELSQISKLEERMAELFPEDPKLNSFVARFSTDKFDPIASPIIISKAVQMRPKQAMPMMIEQQQQQQQQPLSLRNSPMPPRQEQSPRPQYVRATASPKRPLAVDDEELNPPKRLARGVSPLKGAAGRRLDQQRRNQASALHRDITFLLNILPPSQSFDAQRLNPTAMVSILRDTQLPDYATLKAAGGGQPRFGNPSHTRQTSGEFGNRPLSPYGRVASAAGGYRNSPLRPETNNAYQANPYPQPDAGGQTAAWPQAPGGYGAPAPGQYGGYRF</sequence>
<feature type="compositionally biased region" description="Acidic residues" evidence="5">
    <location>
        <begin position="93"/>
        <end position="105"/>
    </location>
</feature>
<comment type="subcellular location">
    <subcellularLocation>
        <location evidence="4">Nucleus</location>
    </subcellularLocation>
    <subcellularLocation>
        <location evidence="4">Cytoplasm</location>
    </subcellularLocation>
    <text evidence="4">Nucleus and/or cytoplasm.</text>
</comment>
<dbReference type="GO" id="GO:0180010">
    <property type="term" value="P:co-transcriptional mRNA 3'-end processing, cleavage and polyadenylation pathway"/>
    <property type="evidence" value="ECO:0007669"/>
    <property type="project" value="UniProtKB-UniRule"/>
</dbReference>
<reference evidence="7" key="1">
    <citation type="submission" date="2018-03" db="EMBL/GenBank/DDBJ databases">
        <authorList>
            <person name="Guldener U."/>
        </authorList>
    </citation>
    <scope>NUCLEOTIDE SEQUENCE</scope>
</reference>
<dbReference type="AlphaFoldDB" id="A0AAE8SLP9"/>
<feature type="region of interest" description="Disordered" evidence="5">
    <location>
        <begin position="910"/>
        <end position="999"/>
    </location>
</feature>
<dbReference type="Pfam" id="PF05843">
    <property type="entry name" value="Suf"/>
    <property type="match status" value="1"/>
</dbReference>
<dbReference type="EMBL" id="ONZP01000359">
    <property type="protein sequence ID" value="SPJ82387.1"/>
    <property type="molecule type" value="Genomic_DNA"/>
</dbReference>
<dbReference type="InterPro" id="IPR008847">
    <property type="entry name" value="Suf"/>
</dbReference>